<dbReference type="Proteomes" id="UP000077519">
    <property type="component" value="Unassembled WGS sequence"/>
</dbReference>
<dbReference type="PANTHER" id="PTHR35936">
    <property type="entry name" value="MEMBRANE-BOUND LYTIC MUREIN TRANSGLYCOSYLASE F"/>
    <property type="match status" value="1"/>
</dbReference>
<organism evidence="4 5">
    <name type="scientific">Rhodococcoides kyotonense</name>
    <dbReference type="NCBI Taxonomy" id="398843"/>
    <lineage>
        <taxon>Bacteria</taxon>
        <taxon>Bacillati</taxon>
        <taxon>Actinomycetota</taxon>
        <taxon>Actinomycetes</taxon>
        <taxon>Mycobacteriales</taxon>
        <taxon>Nocardiaceae</taxon>
        <taxon>Rhodococcoides</taxon>
    </lineage>
</organism>
<dbReference type="EMBL" id="LVHI01000040">
    <property type="protein sequence ID" value="OAK51279.1"/>
    <property type="molecule type" value="Genomic_DNA"/>
</dbReference>
<evidence type="ECO:0000259" key="3">
    <source>
        <dbReference type="SMART" id="SM00062"/>
    </source>
</evidence>
<evidence type="ECO:0000256" key="2">
    <source>
        <dbReference type="SAM" id="SignalP"/>
    </source>
</evidence>
<dbReference type="SMART" id="SM00062">
    <property type="entry name" value="PBPb"/>
    <property type="match status" value="1"/>
</dbReference>
<feature type="chain" id="PRO_5038682762" evidence="2">
    <location>
        <begin position="19"/>
        <end position="286"/>
    </location>
</feature>
<sequence length="286" mass="30067">MRKTTVIAATLLVAAAAAGCSSSSDESAVPTDCTPTLGAADLAEEGVLTMATNATLPPMQYVDANGDVIGMRVDLGKEIAKRLCLTPEFVNIEFDAQIPGVQSGRWDMIDTGMFYTPARAETIDLVPYEVQAVSISVPSGNPESISTVDDLAGKTIGVEAPGYEFDTLTALSEQFVAEGKPALTVQTFKTNADAYQALSAGQLDGTSIVESVTSFYQSDGRFETAVGGINEAPLAMGFAKDSKAAPEVARVLDEMRTDGYLPDLFDRYDVTGYDGAIEVSTGPLDS</sequence>
<dbReference type="SUPFAM" id="SSF53850">
    <property type="entry name" value="Periplasmic binding protein-like II"/>
    <property type="match status" value="1"/>
</dbReference>
<proteinExistence type="predicted"/>
<protein>
    <submittedName>
        <fullName evidence="4">Amino acid ABC transporter</fullName>
    </submittedName>
</protein>
<dbReference type="PANTHER" id="PTHR35936:SF17">
    <property type="entry name" value="ARGININE-BINDING EXTRACELLULAR PROTEIN ARTP"/>
    <property type="match status" value="1"/>
</dbReference>
<evidence type="ECO:0000256" key="1">
    <source>
        <dbReference type="ARBA" id="ARBA00022729"/>
    </source>
</evidence>
<feature type="signal peptide" evidence="2">
    <location>
        <begin position="1"/>
        <end position="18"/>
    </location>
</feature>
<dbReference type="RefSeq" id="WP_068432031.1">
    <property type="nucleotide sequence ID" value="NZ_LVHI01000040.1"/>
</dbReference>
<dbReference type="PROSITE" id="PS51257">
    <property type="entry name" value="PROKAR_LIPOPROTEIN"/>
    <property type="match status" value="1"/>
</dbReference>
<reference evidence="4 5" key="1">
    <citation type="submission" date="2016-03" db="EMBL/GenBank/DDBJ databases">
        <title>Genome sequence of Rhodococcus kyotonensis KB10.</title>
        <authorList>
            <person name="Jeong H."/>
            <person name="Hong C.E."/>
            <person name="Jo S.H."/>
            <person name="Park J.M."/>
        </authorList>
    </citation>
    <scope>NUCLEOTIDE SEQUENCE [LARGE SCALE GENOMIC DNA]</scope>
    <source>
        <strain evidence="4 5">KB10</strain>
    </source>
</reference>
<evidence type="ECO:0000313" key="5">
    <source>
        <dbReference type="Proteomes" id="UP000077519"/>
    </source>
</evidence>
<dbReference type="Pfam" id="PF00497">
    <property type="entry name" value="SBP_bac_3"/>
    <property type="match status" value="1"/>
</dbReference>
<keyword evidence="1 2" id="KW-0732">Signal</keyword>
<keyword evidence="5" id="KW-1185">Reference proteome</keyword>
<name>A0A177Y7U4_9NOCA</name>
<dbReference type="InterPro" id="IPR001638">
    <property type="entry name" value="Solute-binding_3/MltF_N"/>
</dbReference>
<comment type="caution">
    <text evidence="4">The sequence shown here is derived from an EMBL/GenBank/DDBJ whole genome shotgun (WGS) entry which is preliminary data.</text>
</comment>
<feature type="domain" description="Solute-binding protein family 3/N-terminal" evidence="3">
    <location>
        <begin position="47"/>
        <end position="263"/>
    </location>
</feature>
<dbReference type="CDD" id="cd01004">
    <property type="entry name" value="PBP2_MidA_like"/>
    <property type="match status" value="1"/>
</dbReference>
<evidence type="ECO:0000313" key="4">
    <source>
        <dbReference type="EMBL" id="OAK51279.1"/>
    </source>
</evidence>
<dbReference type="AlphaFoldDB" id="A0A177Y7U4"/>
<dbReference type="Gene3D" id="3.40.190.10">
    <property type="entry name" value="Periplasmic binding protein-like II"/>
    <property type="match status" value="2"/>
</dbReference>
<accession>A0A177Y7U4</accession>
<gene>
    <name evidence="4" type="ORF">A3K89_12920</name>
</gene>